<dbReference type="Proteomes" id="UP000655287">
    <property type="component" value="Unassembled WGS sequence"/>
</dbReference>
<dbReference type="InterPro" id="IPR000209">
    <property type="entry name" value="Peptidase_S8/S53_dom"/>
</dbReference>
<feature type="active site" description="Charge relay system" evidence="5">
    <location>
        <position position="220"/>
    </location>
</feature>
<dbReference type="InterPro" id="IPR015500">
    <property type="entry name" value="Peptidase_S8_subtilisin-rel"/>
</dbReference>
<dbReference type="Gene3D" id="3.40.50.200">
    <property type="entry name" value="Peptidase S8/S53 domain"/>
    <property type="match status" value="1"/>
</dbReference>
<keyword evidence="2 5" id="KW-0645">Protease</keyword>
<keyword evidence="3 5" id="KW-0378">Hydrolase</keyword>
<evidence type="ECO:0000256" key="5">
    <source>
        <dbReference type="PROSITE-ProRule" id="PRU01240"/>
    </source>
</evidence>
<dbReference type="InterPro" id="IPR022398">
    <property type="entry name" value="Peptidase_S8_His-AS"/>
</dbReference>
<evidence type="ECO:0000259" key="6">
    <source>
        <dbReference type="Pfam" id="PF00082"/>
    </source>
</evidence>
<dbReference type="PROSITE" id="PS00137">
    <property type="entry name" value="SUBTILASE_HIS"/>
    <property type="match status" value="1"/>
</dbReference>
<comment type="similarity">
    <text evidence="1 5">Belongs to the peptidase S8 family.</text>
</comment>
<keyword evidence="8" id="KW-1185">Reference proteome</keyword>
<dbReference type="InterPro" id="IPR050131">
    <property type="entry name" value="Peptidase_S8_subtilisin-like"/>
</dbReference>
<dbReference type="GO" id="GO:0004252">
    <property type="term" value="F:serine-type endopeptidase activity"/>
    <property type="evidence" value="ECO:0007669"/>
    <property type="project" value="UniProtKB-UniRule"/>
</dbReference>
<sequence length="282" mass="27664">MTDGAWARLIGLDAVMAVTEGSTAITIGLLDGAVDGGHPGFTPGAVTHLPSRAAGPDQGHGTKVAGVLAARRDSGAPGVCPAARLVVRRVLGGPDGRTARPGEVAAAIAECVAAGVRLVNLSAAFVTTTLADRELRDALDLAAGRGVIVVAAAGNAGQVTGSPLVSHPWVVPVTSCDRHGQPLAGANLGFSIGRRGVRPPGEPVPSLAPGGGLAPLGGTSLAAALVTGAIALAWSAAAELPGGVVRHALAGVPAARRGIVPPLLDAAGLYRALSRSSRKGCA</sequence>
<name>A0A919V2W8_9ACTN</name>
<protein>
    <recommendedName>
        <fullName evidence="6">Peptidase S8/S53 domain-containing protein</fullName>
    </recommendedName>
</protein>
<feature type="active site" description="Charge relay system" evidence="5">
    <location>
        <position position="31"/>
    </location>
</feature>
<dbReference type="SUPFAM" id="SSF52743">
    <property type="entry name" value="Subtilisin-like"/>
    <property type="match status" value="1"/>
</dbReference>
<comment type="caution">
    <text evidence="7">The sequence shown here is derived from an EMBL/GenBank/DDBJ whole genome shotgun (WGS) entry which is preliminary data.</text>
</comment>
<feature type="domain" description="Peptidase S8/S53" evidence="6">
    <location>
        <begin position="24"/>
        <end position="249"/>
    </location>
</feature>
<evidence type="ECO:0000313" key="7">
    <source>
        <dbReference type="EMBL" id="GII75705.1"/>
    </source>
</evidence>
<dbReference type="PANTHER" id="PTHR43806">
    <property type="entry name" value="PEPTIDASE S8"/>
    <property type="match status" value="1"/>
</dbReference>
<evidence type="ECO:0000256" key="4">
    <source>
        <dbReference type="ARBA" id="ARBA00022825"/>
    </source>
</evidence>
<dbReference type="GO" id="GO:0006508">
    <property type="term" value="P:proteolysis"/>
    <property type="evidence" value="ECO:0007669"/>
    <property type="project" value="UniProtKB-KW"/>
</dbReference>
<feature type="active site" description="Charge relay system" evidence="5">
    <location>
        <position position="60"/>
    </location>
</feature>
<accession>A0A919V2W8</accession>
<reference evidence="7" key="1">
    <citation type="submission" date="2021-01" db="EMBL/GenBank/DDBJ databases">
        <title>Whole genome shotgun sequence of Sphaerisporangium rufum NBRC 109079.</title>
        <authorList>
            <person name="Komaki H."/>
            <person name="Tamura T."/>
        </authorList>
    </citation>
    <scope>NUCLEOTIDE SEQUENCE</scope>
    <source>
        <strain evidence="7">NBRC 109079</strain>
    </source>
</reference>
<dbReference type="PRINTS" id="PR00723">
    <property type="entry name" value="SUBTILISIN"/>
</dbReference>
<evidence type="ECO:0000256" key="3">
    <source>
        <dbReference type="ARBA" id="ARBA00022801"/>
    </source>
</evidence>
<evidence type="ECO:0000313" key="8">
    <source>
        <dbReference type="Proteomes" id="UP000655287"/>
    </source>
</evidence>
<dbReference type="PROSITE" id="PS51892">
    <property type="entry name" value="SUBTILASE"/>
    <property type="match status" value="1"/>
</dbReference>
<dbReference type="EMBL" id="BOOU01000010">
    <property type="protein sequence ID" value="GII75705.1"/>
    <property type="molecule type" value="Genomic_DNA"/>
</dbReference>
<gene>
    <name evidence="7" type="ORF">Sru01_06870</name>
</gene>
<dbReference type="InterPro" id="IPR036852">
    <property type="entry name" value="Peptidase_S8/S53_dom_sf"/>
</dbReference>
<keyword evidence="4 5" id="KW-0720">Serine protease</keyword>
<dbReference type="RefSeq" id="WP_203982358.1">
    <property type="nucleotide sequence ID" value="NZ_BOOU01000010.1"/>
</dbReference>
<evidence type="ECO:0000256" key="2">
    <source>
        <dbReference type="ARBA" id="ARBA00022670"/>
    </source>
</evidence>
<dbReference type="Pfam" id="PF00082">
    <property type="entry name" value="Peptidase_S8"/>
    <property type="match status" value="1"/>
</dbReference>
<proteinExistence type="inferred from homology"/>
<dbReference type="PANTHER" id="PTHR43806:SF11">
    <property type="entry name" value="CEREVISIN-RELATED"/>
    <property type="match status" value="1"/>
</dbReference>
<organism evidence="7 8">
    <name type="scientific">Sphaerisporangium rufum</name>
    <dbReference type="NCBI Taxonomy" id="1381558"/>
    <lineage>
        <taxon>Bacteria</taxon>
        <taxon>Bacillati</taxon>
        <taxon>Actinomycetota</taxon>
        <taxon>Actinomycetes</taxon>
        <taxon>Streptosporangiales</taxon>
        <taxon>Streptosporangiaceae</taxon>
        <taxon>Sphaerisporangium</taxon>
    </lineage>
</organism>
<evidence type="ECO:0000256" key="1">
    <source>
        <dbReference type="ARBA" id="ARBA00011073"/>
    </source>
</evidence>
<dbReference type="AlphaFoldDB" id="A0A919V2W8"/>